<dbReference type="EMBL" id="LR796746">
    <property type="protein sequence ID" value="CAB4163530.1"/>
    <property type="molecule type" value="Genomic_DNA"/>
</dbReference>
<sequence length="65" mass="7398">MNDADDKRIAETARAIKKIIDYERENAAMLLDLARVQAVARKRRFDAALAAGFTERQAMELCKDE</sequence>
<accession>A0A6J5NUX8</accession>
<reference evidence="1" key="1">
    <citation type="submission" date="2020-04" db="EMBL/GenBank/DDBJ databases">
        <authorList>
            <person name="Chiriac C."/>
            <person name="Salcher M."/>
            <person name="Ghai R."/>
            <person name="Kavagutti S V."/>
        </authorList>
    </citation>
    <scope>NUCLEOTIDE SEQUENCE</scope>
</reference>
<evidence type="ECO:0000313" key="1">
    <source>
        <dbReference type="EMBL" id="CAB4163530.1"/>
    </source>
</evidence>
<gene>
    <name evidence="1" type="ORF">UFOVP814_33</name>
</gene>
<protein>
    <submittedName>
        <fullName evidence="1">Uncharacterized protein</fullName>
    </submittedName>
</protein>
<name>A0A6J5NUX8_9CAUD</name>
<organism evidence="1">
    <name type="scientific">uncultured Caudovirales phage</name>
    <dbReference type="NCBI Taxonomy" id="2100421"/>
    <lineage>
        <taxon>Viruses</taxon>
        <taxon>Duplodnaviria</taxon>
        <taxon>Heunggongvirae</taxon>
        <taxon>Uroviricota</taxon>
        <taxon>Caudoviricetes</taxon>
        <taxon>Peduoviridae</taxon>
        <taxon>Maltschvirus</taxon>
        <taxon>Maltschvirus maltsch</taxon>
    </lineage>
</organism>
<proteinExistence type="predicted"/>